<dbReference type="GO" id="GO:0005576">
    <property type="term" value="C:extracellular region"/>
    <property type="evidence" value="ECO:0007669"/>
    <property type="project" value="UniProtKB-SubCell"/>
</dbReference>
<protein>
    <submittedName>
        <fullName evidence="6">Harpin protein HrpZ</fullName>
    </submittedName>
</protein>
<sequence>MQGASRVGAGNSLVLVMNLGGAHNDNQNISNSSKALQEVIAKLAQALLKKDGGLDESSPLGKMLAKAMAQNGKSGGGIEDIIAALDKLIHDKLGDNFGASADMNAGSGSGAGNEDGGGVGGDAGGQSDLTTQVLNGLAKAMLDDLLTPDSQGSSLSKDNLPMLEKIGQFMDDNKAQFPASESGSWKNQLTQNTQLGADDTKTLRAALDMLSQLLGKQQNDSGISGGGLGSPLTDSTTSPDETDDSTLNTNPASNVDNGGNGDSGLGHLLGDLLERGLQSTISGGGLGTPLGGKEHSSGKSGHGDPLHLHDLGQLLGGLIEKGLKASPQDDQKKGSDDLKISAELTAALLVSSLLQGNNKPVLS</sequence>
<comment type="caution">
    <text evidence="5">The sequence shown here is derived from an EMBL/GenBank/DDBJ whole genome shotgun (WGS) entry which is preliminary data.</text>
</comment>
<dbReference type="AlphaFoldDB" id="A0A0P9LJV0"/>
<dbReference type="InterPro" id="IPR006961">
    <property type="entry name" value="HrpN/Z"/>
</dbReference>
<comment type="subcellular location">
    <subcellularLocation>
        <location evidence="1">Secreted</location>
    </subcellularLocation>
</comment>
<reference evidence="6 8" key="2">
    <citation type="submission" date="2018-08" db="EMBL/GenBank/DDBJ databases">
        <title>Recombination of ecologically and evolutionarily significant loci maintains genetic cohesion in the Pseudomonas syringae species complex.</title>
        <authorList>
            <person name="Dillon M."/>
            <person name="Thakur S."/>
            <person name="Almeida R.N.D."/>
            <person name="Weir B.S."/>
            <person name="Guttman D.S."/>
        </authorList>
    </citation>
    <scope>NUCLEOTIDE SEQUENCE [LARGE SCALE GENOMIC DNA]</scope>
    <source>
        <strain evidence="6 8">ICMP 2821</strain>
    </source>
</reference>
<dbReference type="Pfam" id="PF04877">
    <property type="entry name" value="Harpin"/>
    <property type="match status" value="1"/>
</dbReference>
<dbReference type="Proteomes" id="UP000050564">
    <property type="component" value="Unassembled WGS sequence"/>
</dbReference>
<dbReference type="EMBL" id="RBOW01000495">
    <property type="protein sequence ID" value="RMN29909.1"/>
    <property type="molecule type" value="Genomic_DNA"/>
</dbReference>
<accession>A0A0P9LJV0</accession>
<feature type="region of interest" description="Disordered" evidence="4">
    <location>
        <begin position="105"/>
        <end position="127"/>
    </location>
</feature>
<feature type="compositionally biased region" description="Gly residues" evidence="4">
    <location>
        <begin position="107"/>
        <end position="124"/>
    </location>
</feature>
<keyword evidence="3" id="KW-0928">Hypersensitive response elicitation</keyword>
<dbReference type="PATRIC" id="fig|86840.3.peg.1712"/>
<proteinExistence type="predicted"/>
<keyword evidence="2" id="KW-0964">Secreted</keyword>
<dbReference type="RefSeq" id="WP_054999388.1">
    <property type="nucleotide sequence ID" value="NZ_FNKU01000001.1"/>
</dbReference>
<feature type="compositionally biased region" description="Basic and acidic residues" evidence="4">
    <location>
        <begin position="292"/>
        <end position="309"/>
    </location>
</feature>
<dbReference type="Proteomes" id="UP000281372">
    <property type="component" value="Unassembled WGS sequence"/>
</dbReference>
<evidence type="ECO:0000313" key="7">
    <source>
        <dbReference type="Proteomes" id="UP000050564"/>
    </source>
</evidence>
<evidence type="ECO:0000313" key="5">
    <source>
        <dbReference type="EMBL" id="KPW78074.1"/>
    </source>
</evidence>
<evidence type="ECO:0000313" key="8">
    <source>
        <dbReference type="Proteomes" id="UP000281372"/>
    </source>
</evidence>
<reference evidence="5 7" key="1">
    <citation type="submission" date="2015-09" db="EMBL/GenBank/DDBJ databases">
        <title>Genome announcement of multiple Pseudomonas syringae strains.</title>
        <authorList>
            <person name="Thakur S."/>
            <person name="Wang P.W."/>
            <person name="Gong Y."/>
            <person name="Weir B.S."/>
            <person name="Guttman D.S."/>
        </authorList>
    </citation>
    <scope>NUCLEOTIDE SEQUENCE [LARGE SCALE GENOMIC DNA]</scope>
    <source>
        <strain evidence="5 7">ICMP2823</strain>
    </source>
</reference>
<evidence type="ECO:0000313" key="6">
    <source>
        <dbReference type="EMBL" id="RMN29909.1"/>
    </source>
</evidence>
<evidence type="ECO:0000256" key="1">
    <source>
        <dbReference type="ARBA" id="ARBA00004613"/>
    </source>
</evidence>
<evidence type="ECO:0000256" key="3">
    <source>
        <dbReference type="ARBA" id="ARBA00022978"/>
    </source>
</evidence>
<feature type="region of interest" description="Disordered" evidence="4">
    <location>
        <begin position="280"/>
        <end position="309"/>
    </location>
</feature>
<gene>
    <name evidence="5" type="ORF">ALO81_01237</name>
    <name evidence="6" type="ORF">ALQ64_04244</name>
</gene>
<organism evidence="5 7">
    <name type="scientific">Pseudomonas cannabina</name>
    <dbReference type="NCBI Taxonomy" id="86840"/>
    <lineage>
        <taxon>Bacteria</taxon>
        <taxon>Pseudomonadati</taxon>
        <taxon>Pseudomonadota</taxon>
        <taxon>Gammaproteobacteria</taxon>
        <taxon>Pseudomonadales</taxon>
        <taxon>Pseudomonadaceae</taxon>
        <taxon>Pseudomonas</taxon>
    </lineage>
</organism>
<dbReference type="GO" id="GO:0052040">
    <property type="term" value="P:symbiont-mediated perturbation of host programmed cell death"/>
    <property type="evidence" value="ECO:0007669"/>
    <property type="project" value="UniProtKB-KW"/>
</dbReference>
<name>A0A0P9LJV0_PSECA</name>
<evidence type="ECO:0000256" key="2">
    <source>
        <dbReference type="ARBA" id="ARBA00022525"/>
    </source>
</evidence>
<feature type="region of interest" description="Disordered" evidence="4">
    <location>
        <begin position="218"/>
        <end position="267"/>
    </location>
</feature>
<dbReference type="EMBL" id="LJPX01000163">
    <property type="protein sequence ID" value="KPW78074.1"/>
    <property type="molecule type" value="Genomic_DNA"/>
</dbReference>
<evidence type="ECO:0000256" key="4">
    <source>
        <dbReference type="SAM" id="MobiDB-lite"/>
    </source>
</evidence>
<feature type="compositionally biased region" description="Low complexity" evidence="4">
    <location>
        <begin position="230"/>
        <end position="239"/>
    </location>
</feature>